<name>A0ACC7NXT5_9BACL</name>
<evidence type="ECO:0000313" key="2">
    <source>
        <dbReference type="Proteomes" id="UP001631969"/>
    </source>
</evidence>
<keyword evidence="2" id="KW-1185">Reference proteome</keyword>
<reference evidence="1" key="1">
    <citation type="submission" date="2024-12" db="EMBL/GenBank/DDBJ databases">
        <authorList>
            <person name="Wu N."/>
        </authorList>
    </citation>
    <scope>NUCLEOTIDE SEQUENCE</scope>
    <source>
        <strain evidence="1">P15</strain>
    </source>
</reference>
<protein>
    <submittedName>
        <fullName evidence="1">Uncharacterized protein</fullName>
    </submittedName>
</protein>
<sequence length="198" mass="20490">MKTAKTMKAATTIGLLAASALFFTACGDTSNSAGASSPAVSAPAASAPAASAPAASAPAASAAAKSTGKDLKPTEKMALDFVNVMMNGTDAEARKKFIAENVHDDAKPLYELMDNGEKNPMTPTYEAIKNPKAAETIKIVEDGQTAEAVLVQGDEKKETVILLMDGKVGFAFGPDGTDPEANEMYVEVRKQFKTAAAK</sequence>
<evidence type="ECO:0000313" key="1">
    <source>
        <dbReference type="EMBL" id="MFM9329586.1"/>
    </source>
</evidence>
<gene>
    <name evidence="1" type="ORF">ACI1P1_14930</name>
</gene>
<organism evidence="1 2">
    <name type="scientific">Paenibacillus mesotrionivorans</name>
    <dbReference type="NCBI Taxonomy" id="3160968"/>
    <lineage>
        <taxon>Bacteria</taxon>
        <taxon>Bacillati</taxon>
        <taxon>Bacillota</taxon>
        <taxon>Bacilli</taxon>
        <taxon>Bacillales</taxon>
        <taxon>Paenibacillaceae</taxon>
        <taxon>Paenibacillus</taxon>
    </lineage>
</organism>
<dbReference type="Proteomes" id="UP001631969">
    <property type="component" value="Unassembled WGS sequence"/>
</dbReference>
<accession>A0ACC7NXT5</accession>
<proteinExistence type="predicted"/>
<comment type="caution">
    <text evidence="1">The sequence shown here is derived from an EMBL/GenBank/DDBJ whole genome shotgun (WGS) entry which is preliminary data.</text>
</comment>
<dbReference type="EMBL" id="JBJURJ010000009">
    <property type="protein sequence ID" value="MFM9329586.1"/>
    <property type="molecule type" value="Genomic_DNA"/>
</dbReference>